<organism evidence="2 3">
    <name type="scientific">Lacunisphaera limnophila</name>
    <dbReference type="NCBI Taxonomy" id="1838286"/>
    <lineage>
        <taxon>Bacteria</taxon>
        <taxon>Pseudomonadati</taxon>
        <taxon>Verrucomicrobiota</taxon>
        <taxon>Opitutia</taxon>
        <taxon>Opitutales</taxon>
        <taxon>Opitutaceae</taxon>
        <taxon>Lacunisphaera</taxon>
    </lineage>
</organism>
<dbReference type="AlphaFoldDB" id="A0A1D8AYJ7"/>
<evidence type="ECO:0000256" key="1">
    <source>
        <dbReference type="SAM" id="Phobius"/>
    </source>
</evidence>
<feature type="transmembrane region" description="Helical" evidence="1">
    <location>
        <begin position="41"/>
        <end position="59"/>
    </location>
</feature>
<evidence type="ECO:0000313" key="2">
    <source>
        <dbReference type="EMBL" id="AOS45970.1"/>
    </source>
</evidence>
<name>A0A1D8AYJ7_9BACT</name>
<keyword evidence="1" id="KW-0812">Transmembrane</keyword>
<gene>
    <name evidence="2" type="ORF">Verru16b_03061</name>
</gene>
<dbReference type="STRING" id="1838286.Verru16b_03061"/>
<keyword evidence="3" id="KW-1185">Reference proteome</keyword>
<dbReference type="RefSeq" id="WP_069963072.1">
    <property type="nucleotide sequence ID" value="NZ_CP016094.1"/>
</dbReference>
<sequence length="65" mass="7423">MKPRTRAGLQLLVLLIVGVVLMLIFPSALRFAEGAAREIRYLWWLILLVALAVWLIWGANRKPKP</sequence>
<evidence type="ECO:0000313" key="3">
    <source>
        <dbReference type="Proteomes" id="UP000095228"/>
    </source>
</evidence>
<accession>A0A1D8AYJ7</accession>
<proteinExistence type="predicted"/>
<dbReference type="Proteomes" id="UP000095228">
    <property type="component" value="Chromosome"/>
</dbReference>
<dbReference type="EMBL" id="CP016094">
    <property type="protein sequence ID" value="AOS45970.1"/>
    <property type="molecule type" value="Genomic_DNA"/>
</dbReference>
<keyword evidence="1" id="KW-1133">Transmembrane helix</keyword>
<protein>
    <submittedName>
        <fullName evidence="2">Uncharacterized protein</fullName>
    </submittedName>
</protein>
<feature type="transmembrane region" description="Helical" evidence="1">
    <location>
        <begin position="7"/>
        <end position="29"/>
    </location>
</feature>
<reference evidence="2 3" key="1">
    <citation type="submission" date="2016-06" db="EMBL/GenBank/DDBJ databases">
        <title>Three novel species with peptidoglycan cell walls form the new genus Lacunisphaera gen. nov. in the family Opitutaceae of the verrucomicrobial subdivision 4.</title>
        <authorList>
            <person name="Rast P."/>
            <person name="Gloeckner I."/>
            <person name="Jogler M."/>
            <person name="Boedeker C."/>
            <person name="Jeske O."/>
            <person name="Wiegand S."/>
            <person name="Reinhardt R."/>
            <person name="Schumann P."/>
            <person name="Rohde M."/>
            <person name="Spring S."/>
            <person name="Gloeckner F.O."/>
            <person name="Jogler C."/>
        </authorList>
    </citation>
    <scope>NUCLEOTIDE SEQUENCE [LARGE SCALE GENOMIC DNA]</scope>
    <source>
        <strain evidence="2 3">IG16b</strain>
    </source>
</reference>
<dbReference type="KEGG" id="obg:Verru16b_03061"/>
<keyword evidence="1" id="KW-0472">Membrane</keyword>